<evidence type="ECO:0000313" key="2">
    <source>
        <dbReference type="Proteomes" id="UP000800038"/>
    </source>
</evidence>
<keyword evidence="2" id="KW-1185">Reference proteome</keyword>
<accession>A0A6A5SU44</accession>
<reference evidence="1" key="1">
    <citation type="journal article" date="2020" name="Stud. Mycol.">
        <title>101 Dothideomycetes genomes: a test case for predicting lifestyles and emergence of pathogens.</title>
        <authorList>
            <person name="Haridas S."/>
            <person name="Albert R."/>
            <person name="Binder M."/>
            <person name="Bloem J."/>
            <person name="Labutti K."/>
            <person name="Salamov A."/>
            <person name="Andreopoulos B."/>
            <person name="Baker S."/>
            <person name="Barry K."/>
            <person name="Bills G."/>
            <person name="Bluhm B."/>
            <person name="Cannon C."/>
            <person name="Castanera R."/>
            <person name="Culley D."/>
            <person name="Daum C."/>
            <person name="Ezra D."/>
            <person name="Gonzalez J."/>
            <person name="Henrissat B."/>
            <person name="Kuo A."/>
            <person name="Liang C."/>
            <person name="Lipzen A."/>
            <person name="Lutzoni F."/>
            <person name="Magnuson J."/>
            <person name="Mondo S."/>
            <person name="Nolan M."/>
            <person name="Ohm R."/>
            <person name="Pangilinan J."/>
            <person name="Park H.-J."/>
            <person name="Ramirez L."/>
            <person name="Alfaro M."/>
            <person name="Sun H."/>
            <person name="Tritt A."/>
            <person name="Yoshinaga Y."/>
            <person name="Zwiers L.-H."/>
            <person name="Turgeon B."/>
            <person name="Goodwin S."/>
            <person name="Spatafora J."/>
            <person name="Crous P."/>
            <person name="Grigoriev I."/>
        </authorList>
    </citation>
    <scope>NUCLEOTIDE SEQUENCE</scope>
    <source>
        <strain evidence="1">CBS 161.51</strain>
    </source>
</reference>
<feature type="non-terminal residue" evidence="1">
    <location>
        <position position="70"/>
    </location>
</feature>
<sequence>MQSATRLRLPQSMRSPLGNMTSEHAYYLVYDTANSGGVTTDVGTYTIALEHPLRLGAEVTHTKVQSAALV</sequence>
<dbReference type="AlphaFoldDB" id="A0A6A5SU44"/>
<gene>
    <name evidence="1" type="ORF">EJ02DRAFT_455879</name>
</gene>
<dbReference type="Proteomes" id="UP000800038">
    <property type="component" value="Unassembled WGS sequence"/>
</dbReference>
<organism evidence="1 2">
    <name type="scientific">Clathrospora elynae</name>
    <dbReference type="NCBI Taxonomy" id="706981"/>
    <lineage>
        <taxon>Eukaryota</taxon>
        <taxon>Fungi</taxon>
        <taxon>Dikarya</taxon>
        <taxon>Ascomycota</taxon>
        <taxon>Pezizomycotina</taxon>
        <taxon>Dothideomycetes</taxon>
        <taxon>Pleosporomycetidae</taxon>
        <taxon>Pleosporales</taxon>
        <taxon>Diademaceae</taxon>
        <taxon>Clathrospora</taxon>
    </lineage>
</organism>
<evidence type="ECO:0000313" key="1">
    <source>
        <dbReference type="EMBL" id="KAF1940577.1"/>
    </source>
</evidence>
<name>A0A6A5SU44_9PLEO</name>
<proteinExistence type="predicted"/>
<dbReference type="EMBL" id="ML976060">
    <property type="protein sequence ID" value="KAF1940577.1"/>
    <property type="molecule type" value="Genomic_DNA"/>
</dbReference>
<protein>
    <submittedName>
        <fullName evidence="1">Uncharacterized protein</fullName>
    </submittedName>
</protein>